<dbReference type="PANTHER" id="PTHR45947:SF14">
    <property type="entry name" value="SLL1723 PROTEIN"/>
    <property type="match status" value="1"/>
</dbReference>
<dbReference type="Gene3D" id="3.40.50.2000">
    <property type="entry name" value="Glycogen Phosphorylase B"/>
    <property type="match status" value="2"/>
</dbReference>
<keyword evidence="5" id="KW-1185">Reference proteome</keyword>
<dbReference type="GO" id="GO:0016757">
    <property type="term" value="F:glycosyltransferase activity"/>
    <property type="evidence" value="ECO:0007669"/>
    <property type="project" value="InterPro"/>
</dbReference>
<dbReference type="Pfam" id="PF13439">
    <property type="entry name" value="Glyco_transf_4"/>
    <property type="match status" value="1"/>
</dbReference>
<keyword evidence="4" id="KW-0808">Transferase</keyword>
<dbReference type="InterPro" id="IPR050194">
    <property type="entry name" value="Glycosyltransferase_grp1"/>
</dbReference>
<organism evidence="4 5">
    <name type="scientific">Deinococcus aerius</name>
    <dbReference type="NCBI Taxonomy" id="200253"/>
    <lineage>
        <taxon>Bacteria</taxon>
        <taxon>Thermotogati</taxon>
        <taxon>Deinococcota</taxon>
        <taxon>Deinococci</taxon>
        <taxon>Deinococcales</taxon>
        <taxon>Deinococcaceae</taxon>
        <taxon>Deinococcus</taxon>
    </lineage>
</organism>
<evidence type="ECO:0000256" key="1">
    <source>
        <dbReference type="SAM" id="MobiDB-lite"/>
    </source>
</evidence>
<gene>
    <name evidence="4" type="ORF">DAERI_080008</name>
</gene>
<evidence type="ECO:0000313" key="4">
    <source>
        <dbReference type="EMBL" id="GBF06217.1"/>
    </source>
</evidence>
<dbReference type="Proteomes" id="UP000236569">
    <property type="component" value="Unassembled WGS sequence"/>
</dbReference>
<proteinExistence type="predicted"/>
<feature type="region of interest" description="Disordered" evidence="1">
    <location>
        <begin position="373"/>
        <end position="392"/>
    </location>
</feature>
<sequence length="392" mass="42288">MIIYHEDLLTYSETFILGQAESLRRFTPYYAGLRRVGELETPPGRTIVVSDGTPRGRAGELLYKATGLAPRLVSRLRALRPVLMHAHFGTNGAMALPLARRLRVPLVVTFHGRDATVHDDHLRAGTLRERRLVTRRPELIRQGALFIAVSEHIRRQLLDRGFPPEKVVTHYNGIDTTFFTPREGPPSAEPAVLFVGRLVEKKGAAGLLRAMAEVQRAVPGARLVLIGDGPLRATLEEQARALGVRCAFLGKLSAGAVLDHMRAAQVFCLPSLTASNGDTEGLPTVVLEALAAGVPTVSTLSAGTPEAVTDGETGLLVPERDEGALAAALIRLLRDAPLRERLARAGRRVVVERFDAAVQARALETLYDRVAEQAPSGTSRGDVPAVKGPGHA</sequence>
<name>A0A2I9DU44_9DEIO</name>
<dbReference type="InterPro" id="IPR001296">
    <property type="entry name" value="Glyco_trans_1"/>
</dbReference>
<accession>A0A2I9DU44</accession>
<evidence type="ECO:0000259" key="3">
    <source>
        <dbReference type="Pfam" id="PF13439"/>
    </source>
</evidence>
<dbReference type="EMBL" id="BFAG01000008">
    <property type="protein sequence ID" value="GBF06217.1"/>
    <property type="molecule type" value="Genomic_DNA"/>
</dbReference>
<feature type="domain" description="Glycosyl transferase family 1" evidence="2">
    <location>
        <begin position="181"/>
        <end position="348"/>
    </location>
</feature>
<evidence type="ECO:0000313" key="5">
    <source>
        <dbReference type="Proteomes" id="UP000236569"/>
    </source>
</evidence>
<protein>
    <submittedName>
        <fullName evidence="4">Group 1 glycosyl transferase</fullName>
    </submittedName>
</protein>
<dbReference type="SUPFAM" id="SSF53756">
    <property type="entry name" value="UDP-Glycosyltransferase/glycogen phosphorylase"/>
    <property type="match status" value="1"/>
</dbReference>
<reference evidence="5" key="1">
    <citation type="submission" date="2018-01" db="EMBL/GenBank/DDBJ databases">
        <title>Draft Genome Sequence of the Radioresistant Bacterium Deinococcus aerius TR0125, Isolated from the Higher Atmosphere above Japan.</title>
        <authorList>
            <person name="Satoh K."/>
            <person name="Arai H."/>
            <person name="Sanzen T."/>
            <person name="Kawaguchi Y."/>
            <person name="Hayashi H."/>
            <person name="Yokobori S."/>
            <person name="Yamagishi A."/>
            <person name="Oono Y."/>
            <person name="Narumi I."/>
        </authorList>
    </citation>
    <scope>NUCLEOTIDE SEQUENCE [LARGE SCALE GENOMIC DNA]</scope>
    <source>
        <strain evidence="5">TR0125</strain>
    </source>
</reference>
<comment type="caution">
    <text evidence="4">The sequence shown here is derived from an EMBL/GenBank/DDBJ whole genome shotgun (WGS) entry which is preliminary data.</text>
</comment>
<evidence type="ECO:0000259" key="2">
    <source>
        <dbReference type="Pfam" id="PF00534"/>
    </source>
</evidence>
<dbReference type="InterPro" id="IPR028098">
    <property type="entry name" value="Glyco_trans_4-like_N"/>
</dbReference>
<feature type="domain" description="Glycosyltransferase subfamily 4-like N-terminal" evidence="3">
    <location>
        <begin position="47"/>
        <end position="177"/>
    </location>
</feature>
<dbReference type="Pfam" id="PF00534">
    <property type="entry name" value="Glycos_transf_1"/>
    <property type="match status" value="1"/>
</dbReference>
<dbReference type="AlphaFoldDB" id="A0A2I9DU44"/>
<dbReference type="PANTHER" id="PTHR45947">
    <property type="entry name" value="SULFOQUINOVOSYL TRANSFERASE SQD2"/>
    <property type="match status" value="1"/>
</dbReference>